<dbReference type="AlphaFoldDB" id="A0A1E3W7Z5"/>
<dbReference type="GO" id="GO:0003723">
    <property type="term" value="F:RNA binding"/>
    <property type="evidence" value="ECO:0007669"/>
    <property type="project" value="UniProtKB-KW"/>
</dbReference>
<sequence>MASYKKRRIDQRLVEEGLAPSRARAADLVRRGCVTVAGVPASKPGALVTDEEPLAVSAEETQYVSRGGLKLQAGLEAFGLSPEGRVALDVGASTGGFTEVLLARGAAKVYAVDVGRDQLHAVLKADPRAVSLEATDARRLDETLIAEPVAAIVADVSFISLTQALPAALKRAGENAWLLALIKPQFEAGREAVGKGGIVRDEKDRDRAIARVRDFLEDEGWRVLGVIQSPITGRSGNVEFLIGACRAH</sequence>
<gene>
    <name evidence="5" type="ORF">AUC71_03030</name>
</gene>
<evidence type="ECO:0000313" key="6">
    <source>
        <dbReference type="Proteomes" id="UP000095042"/>
    </source>
</evidence>
<dbReference type="SMART" id="SM00363">
    <property type="entry name" value="S4"/>
    <property type="match status" value="1"/>
</dbReference>
<dbReference type="Proteomes" id="UP000095042">
    <property type="component" value="Unassembled WGS sequence"/>
</dbReference>
<dbReference type="OrthoDB" id="9784736at2"/>
<keyword evidence="1 3" id="KW-0694">RNA-binding</keyword>
<dbReference type="GO" id="GO:0008168">
    <property type="term" value="F:methyltransferase activity"/>
    <property type="evidence" value="ECO:0007669"/>
    <property type="project" value="InterPro"/>
</dbReference>
<dbReference type="PANTHER" id="PTHR32319">
    <property type="entry name" value="BACTERIAL HEMOLYSIN-LIKE PROTEIN"/>
    <property type="match status" value="1"/>
</dbReference>
<feature type="domain" description="RNA-binding S4" evidence="4">
    <location>
        <begin position="7"/>
        <end position="72"/>
    </location>
</feature>
<accession>A0A1E3W7Z5</accession>
<organism evidence="5 6">
    <name type="scientific">Methyloceanibacter marginalis</name>
    <dbReference type="NCBI Taxonomy" id="1774971"/>
    <lineage>
        <taxon>Bacteria</taxon>
        <taxon>Pseudomonadati</taxon>
        <taxon>Pseudomonadota</taxon>
        <taxon>Alphaproteobacteria</taxon>
        <taxon>Hyphomicrobiales</taxon>
        <taxon>Hyphomicrobiaceae</taxon>
        <taxon>Methyloceanibacter</taxon>
    </lineage>
</organism>
<dbReference type="CDD" id="cd00165">
    <property type="entry name" value="S4"/>
    <property type="match status" value="1"/>
</dbReference>
<dbReference type="InterPro" id="IPR002877">
    <property type="entry name" value="RNA_MeTrfase_FtsJ_dom"/>
</dbReference>
<dbReference type="PANTHER" id="PTHR32319:SF0">
    <property type="entry name" value="BACTERIAL HEMOLYSIN-LIKE PROTEIN"/>
    <property type="match status" value="1"/>
</dbReference>
<evidence type="ECO:0000313" key="5">
    <source>
        <dbReference type="EMBL" id="ODS01612.1"/>
    </source>
</evidence>
<protein>
    <submittedName>
        <fullName evidence="5">Hemolysin</fullName>
    </submittedName>
</protein>
<reference evidence="5 6" key="1">
    <citation type="journal article" date="2016" name="Environ. Microbiol.">
        <title>New Methyloceanibacter diversity from North Sea sediments includes methanotroph containing solely the soluble methane monooxygenase.</title>
        <authorList>
            <person name="Vekeman B."/>
            <person name="Kerckhof F.M."/>
            <person name="Cremers G."/>
            <person name="de Vos P."/>
            <person name="Vandamme P."/>
            <person name="Boon N."/>
            <person name="Op den Camp H.J."/>
            <person name="Heylen K."/>
        </authorList>
    </citation>
    <scope>NUCLEOTIDE SEQUENCE [LARGE SCALE GENOMIC DNA]</scope>
    <source>
        <strain evidence="5 6">R-67177</strain>
    </source>
</reference>
<dbReference type="Gene3D" id="3.40.50.150">
    <property type="entry name" value="Vaccinia Virus protein VP39"/>
    <property type="match status" value="1"/>
</dbReference>
<dbReference type="InterPro" id="IPR047048">
    <property type="entry name" value="TlyA"/>
</dbReference>
<dbReference type="Pfam" id="PF01728">
    <property type="entry name" value="FtsJ"/>
    <property type="match status" value="1"/>
</dbReference>
<name>A0A1E3W7Z5_9HYPH</name>
<proteinExistence type="inferred from homology"/>
<comment type="similarity">
    <text evidence="2">Belongs to the TlyA family.</text>
</comment>
<comment type="caution">
    <text evidence="5">The sequence shown here is derived from an EMBL/GenBank/DDBJ whole genome shotgun (WGS) entry which is preliminary data.</text>
</comment>
<dbReference type="SUPFAM" id="SSF53335">
    <property type="entry name" value="S-adenosyl-L-methionine-dependent methyltransferases"/>
    <property type="match status" value="1"/>
</dbReference>
<dbReference type="SUPFAM" id="SSF55174">
    <property type="entry name" value="Alpha-L RNA-binding motif"/>
    <property type="match status" value="1"/>
</dbReference>
<dbReference type="InterPro" id="IPR029063">
    <property type="entry name" value="SAM-dependent_MTases_sf"/>
</dbReference>
<dbReference type="InterPro" id="IPR036986">
    <property type="entry name" value="S4_RNA-bd_sf"/>
</dbReference>
<dbReference type="CDD" id="cd02440">
    <property type="entry name" value="AdoMet_MTases"/>
    <property type="match status" value="1"/>
</dbReference>
<evidence type="ECO:0000259" key="4">
    <source>
        <dbReference type="SMART" id="SM00363"/>
    </source>
</evidence>
<dbReference type="InterPro" id="IPR002942">
    <property type="entry name" value="S4_RNA-bd"/>
</dbReference>
<dbReference type="PROSITE" id="PS50889">
    <property type="entry name" value="S4"/>
    <property type="match status" value="1"/>
</dbReference>
<dbReference type="EMBL" id="LPWD01000424">
    <property type="protein sequence ID" value="ODS01612.1"/>
    <property type="molecule type" value="Genomic_DNA"/>
</dbReference>
<dbReference type="PIRSF" id="PIRSF005578">
    <property type="entry name" value="TlyA"/>
    <property type="match status" value="1"/>
</dbReference>
<keyword evidence="6" id="KW-1185">Reference proteome</keyword>
<dbReference type="GO" id="GO:0032259">
    <property type="term" value="P:methylation"/>
    <property type="evidence" value="ECO:0007669"/>
    <property type="project" value="InterPro"/>
</dbReference>
<dbReference type="NCBIfam" id="TIGR00478">
    <property type="entry name" value="tly"/>
    <property type="match status" value="1"/>
</dbReference>
<dbReference type="Pfam" id="PF01479">
    <property type="entry name" value="S4"/>
    <property type="match status" value="1"/>
</dbReference>
<dbReference type="Gene3D" id="3.10.290.10">
    <property type="entry name" value="RNA-binding S4 domain"/>
    <property type="match status" value="1"/>
</dbReference>
<dbReference type="RefSeq" id="WP_069624830.1">
    <property type="nucleotide sequence ID" value="NZ_LPWD01000424.1"/>
</dbReference>
<dbReference type="InterPro" id="IPR004538">
    <property type="entry name" value="Hemolysin_A/TlyA"/>
</dbReference>
<evidence type="ECO:0000256" key="2">
    <source>
        <dbReference type="ARBA" id="ARBA00029460"/>
    </source>
</evidence>
<evidence type="ECO:0000256" key="3">
    <source>
        <dbReference type="PROSITE-ProRule" id="PRU00182"/>
    </source>
</evidence>
<evidence type="ECO:0000256" key="1">
    <source>
        <dbReference type="ARBA" id="ARBA00022884"/>
    </source>
</evidence>